<feature type="region of interest" description="Disordered" evidence="1">
    <location>
        <begin position="236"/>
        <end position="326"/>
    </location>
</feature>
<dbReference type="EnsemblProtists" id="EOD23896">
    <property type="protein sequence ID" value="EOD23896"/>
    <property type="gene ID" value="EMIHUDRAFT_354511"/>
</dbReference>
<reference evidence="2" key="2">
    <citation type="submission" date="2024-10" db="UniProtKB">
        <authorList>
            <consortium name="EnsemblProtists"/>
        </authorList>
    </citation>
    <scope>IDENTIFICATION</scope>
</reference>
<accession>A0A0D3K225</accession>
<organism evidence="2 3">
    <name type="scientific">Emiliania huxleyi (strain CCMP1516)</name>
    <dbReference type="NCBI Taxonomy" id="280463"/>
    <lineage>
        <taxon>Eukaryota</taxon>
        <taxon>Haptista</taxon>
        <taxon>Haptophyta</taxon>
        <taxon>Prymnesiophyceae</taxon>
        <taxon>Isochrysidales</taxon>
        <taxon>Noelaerhabdaceae</taxon>
        <taxon>Emiliania</taxon>
    </lineage>
</organism>
<dbReference type="GeneID" id="17269441"/>
<feature type="compositionally biased region" description="Low complexity" evidence="1">
    <location>
        <begin position="7"/>
        <end position="17"/>
    </location>
</feature>
<dbReference type="EnsemblProtists" id="EOD15086">
    <property type="protein sequence ID" value="EOD15086"/>
    <property type="gene ID" value="EMIHUDRAFT_370814"/>
</dbReference>
<evidence type="ECO:0000313" key="2">
    <source>
        <dbReference type="EnsemblProtists" id="EOD29810"/>
    </source>
</evidence>
<protein>
    <submittedName>
        <fullName evidence="2">Uncharacterized protein</fullName>
    </submittedName>
</protein>
<dbReference type="RefSeq" id="XP_005791106.1">
    <property type="nucleotide sequence ID" value="XM_005791049.1"/>
</dbReference>
<dbReference type="KEGG" id="ehx:EMIHUDRAFT_373582"/>
<dbReference type="RefSeq" id="XP_005782239.1">
    <property type="nucleotide sequence ID" value="XM_005782182.1"/>
</dbReference>
<evidence type="ECO:0000256" key="1">
    <source>
        <dbReference type="SAM" id="MobiDB-lite"/>
    </source>
</evidence>
<proteinExistence type="predicted"/>
<dbReference type="RefSeq" id="XP_005767515.1">
    <property type="nucleotide sequence ID" value="XM_005767458.1"/>
</dbReference>
<dbReference type="KEGG" id="ehx:EMIHUDRAFT_373046"/>
<feature type="compositionally biased region" description="Gly residues" evidence="1">
    <location>
        <begin position="305"/>
        <end position="317"/>
    </location>
</feature>
<feature type="region of interest" description="Disordered" evidence="1">
    <location>
        <begin position="1"/>
        <end position="42"/>
    </location>
</feature>
<feature type="compositionally biased region" description="Gly residues" evidence="1">
    <location>
        <begin position="241"/>
        <end position="251"/>
    </location>
</feature>
<dbReference type="GeneID" id="17283951"/>
<dbReference type="Proteomes" id="UP000013827">
    <property type="component" value="Unassembled WGS sequence"/>
</dbReference>
<dbReference type="KEGG" id="ehx:EMIHUDRAFT_370814"/>
<reference evidence="3" key="1">
    <citation type="journal article" date="2013" name="Nature">
        <title>Pan genome of the phytoplankton Emiliania underpins its global distribution.</title>
        <authorList>
            <person name="Read B.A."/>
            <person name="Kegel J."/>
            <person name="Klute M.J."/>
            <person name="Kuo A."/>
            <person name="Lefebvre S.C."/>
            <person name="Maumus F."/>
            <person name="Mayer C."/>
            <person name="Miller J."/>
            <person name="Monier A."/>
            <person name="Salamov A."/>
            <person name="Young J."/>
            <person name="Aguilar M."/>
            <person name="Claverie J.M."/>
            <person name="Frickenhaus S."/>
            <person name="Gonzalez K."/>
            <person name="Herman E.K."/>
            <person name="Lin Y.C."/>
            <person name="Napier J."/>
            <person name="Ogata H."/>
            <person name="Sarno A.F."/>
            <person name="Shmutz J."/>
            <person name="Schroeder D."/>
            <person name="de Vargas C."/>
            <person name="Verret F."/>
            <person name="von Dassow P."/>
            <person name="Valentin K."/>
            <person name="Van de Peer Y."/>
            <person name="Wheeler G."/>
            <person name="Dacks J.B."/>
            <person name="Delwiche C.F."/>
            <person name="Dyhrman S.T."/>
            <person name="Glockner G."/>
            <person name="John U."/>
            <person name="Richards T."/>
            <person name="Worden A.Z."/>
            <person name="Zhang X."/>
            <person name="Grigoriev I.V."/>
            <person name="Allen A.E."/>
            <person name="Bidle K."/>
            <person name="Borodovsky M."/>
            <person name="Bowler C."/>
            <person name="Brownlee C."/>
            <person name="Cock J.M."/>
            <person name="Elias M."/>
            <person name="Gladyshev V.N."/>
            <person name="Groth M."/>
            <person name="Guda C."/>
            <person name="Hadaegh A."/>
            <person name="Iglesias-Rodriguez M.D."/>
            <person name="Jenkins J."/>
            <person name="Jones B.M."/>
            <person name="Lawson T."/>
            <person name="Leese F."/>
            <person name="Lindquist E."/>
            <person name="Lobanov A."/>
            <person name="Lomsadze A."/>
            <person name="Malik S.B."/>
            <person name="Marsh M.E."/>
            <person name="Mackinder L."/>
            <person name="Mock T."/>
            <person name="Mueller-Roeber B."/>
            <person name="Pagarete A."/>
            <person name="Parker M."/>
            <person name="Probert I."/>
            <person name="Quesneville H."/>
            <person name="Raines C."/>
            <person name="Rensing S.A."/>
            <person name="Riano-Pachon D.M."/>
            <person name="Richier S."/>
            <person name="Rokitta S."/>
            <person name="Shiraiwa Y."/>
            <person name="Soanes D.M."/>
            <person name="van der Giezen M."/>
            <person name="Wahlund T.M."/>
            <person name="Williams B."/>
            <person name="Wilson W."/>
            <person name="Wolfe G."/>
            <person name="Wurch L.L."/>
        </authorList>
    </citation>
    <scope>NUCLEOTIDE SEQUENCE</scope>
</reference>
<dbReference type="EnsemblProtists" id="EOD38677">
    <property type="protein sequence ID" value="EOD38677"/>
    <property type="gene ID" value="EMIHUDRAFT_373046"/>
</dbReference>
<name>A0A0D3K225_EMIH1</name>
<dbReference type="KEGG" id="ehx:EMIHUDRAFT_354511"/>
<dbReference type="RefSeq" id="XP_005776325.1">
    <property type="nucleotide sequence ID" value="XM_005776268.1"/>
</dbReference>
<dbReference type="HOGENOM" id="CLU_073982_0_0_1"/>
<feature type="compositionally biased region" description="Basic residues" evidence="1">
    <location>
        <begin position="252"/>
        <end position="268"/>
    </location>
</feature>
<dbReference type="AlphaFoldDB" id="A0A0D3K225"/>
<dbReference type="EnsemblProtists" id="EOD29810">
    <property type="protein sequence ID" value="EOD29810"/>
    <property type="gene ID" value="EMIHUDRAFT_373582"/>
</dbReference>
<dbReference type="GeneID" id="17275085"/>
<feature type="region of interest" description="Disordered" evidence="1">
    <location>
        <begin position="86"/>
        <end position="150"/>
    </location>
</feature>
<dbReference type="GeneID" id="17261235"/>
<keyword evidence="3" id="KW-1185">Reference proteome</keyword>
<sequence length="326" mass="34568">MQPGLPSSSSFCFGSSSATRQSWRSRPAVRSTALQPVDAPDDVTAAEMEAFMDHIQPSLYQPPDDSDIAHEFTAWLAARRETLRTAAGAGRPRDSQADVAAPDAAGGEESPDNETGRATPPAPAPAAASGRRRRRKPLAGGGGEKENADVEMDALMVERPRPAQTEQRWRAVLAARHEDYDRELEKDNPERPWHRVPHFQGDIKAECELWARVVRALGEAYARHHWVIDRVEFDPASQEAAGGGEAGGGKGRGCRRRHRDAVARRRRGGGGGGLGGRGGGGGAECGAASAGRKDRCTAVRRPGGRRGGGGGGGGSRGVGAHAIHRH</sequence>
<dbReference type="PaxDb" id="2903-EOD15086"/>
<feature type="compositionally biased region" description="Gly residues" evidence="1">
    <location>
        <begin position="269"/>
        <end position="284"/>
    </location>
</feature>
<evidence type="ECO:0000313" key="3">
    <source>
        <dbReference type="Proteomes" id="UP000013827"/>
    </source>
</evidence>